<comment type="caution">
    <text evidence="2">The sequence shown here is derived from an EMBL/GenBank/DDBJ whole genome shotgun (WGS) entry which is preliminary data.</text>
</comment>
<dbReference type="AlphaFoldDB" id="A0AAD5U222"/>
<protein>
    <recommendedName>
        <fullName evidence="1">CobW/HypB/UreG nucleotide-binding domain-containing protein</fullName>
    </recommendedName>
</protein>
<sequence length="332" mass="38438">FLGAGKTTIIQSLLQGLPENYNVVILKNEFGDVKTDSALLKNFTVSEMVNGCLCCVLVGQMKNALYEIKEKYNPDRVIIETSAFPAPISLQIRELEKDFKLDSIVTVIDCENFIGYEDKSYTAKMQAKYTDLILLNKHEFVSEEKLELVIDHINVLNEDTAKIKYDLKFGVTAEMIFGLDTKLFMNSVETFEVDGENFDKRHHFKEIDLIQIKVKLLANELEKKNSNDYTIKLKGDFENFLNGLSSENIYRVKGFIKLKEDQNHQEKVFILNWAFGKFTLNEIVDVANIDEFDIKLVVMGVDFVNYLENYVTKFKEYFNLFDENHIRFLKGE</sequence>
<evidence type="ECO:0000259" key="1">
    <source>
        <dbReference type="Pfam" id="PF02492"/>
    </source>
</evidence>
<dbReference type="Gene3D" id="3.40.50.300">
    <property type="entry name" value="P-loop containing nucleotide triphosphate hydrolases"/>
    <property type="match status" value="1"/>
</dbReference>
<dbReference type="InterPro" id="IPR027417">
    <property type="entry name" value="P-loop_NTPase"/>
</dbReference>
<dbReference type="InterPro" id="IPR051316">
    <property type="entry name" value="Zinc-reg_GTPase_activator"/>
</dbReference>
<evidence type="ECO:0000313" key="2">
    <source>
        <dbReference type="EMBL" id="KAJ3221912.1"/>
    </source>
</evidence>
<dbReference type="PANTHER" id="PTHR13748">
    <property type="entry name" value="COBW-RELATED"/>
    <property type="match status" value="1"/>
</dbReference>
<dbReference type="EMBL" id="JADGJW010000202">
    <property type="protein sequence ID" value="KAJ3221912.1"/>
    <property type="molecule type" value="Genomic_DNA"/>
</dbReference>
<dbReference type="InterPro" id="IPR003495">
    <property type="entry name" value="CobW/HypB/UreG_nucleotide-bd"/>
</dbReference>
<dbReference type="PANTHER" id="PTHR13748:SF62">
    <property type="entry name" value="COBW DOMAIN-CONTAINING PROTEIN"/>
    <property type="match status" value="1"/>
</dbReference>
<gene>
    <name evidence="2" type="ORF">HK099_002980</name>
</gene>
<dbReference type="GO" id="GO:0005737">
    <property type="term" value="C:cytoplasm"/>
    <property type="evidence" value="ECO:0007669"/>
    <property type="project" value="TreeGrafter"/>
</dbReference>
<dbReference type="Proteomes" id="UP001211065">
    <property type="component" value="Unassembled WGS sequence"/>
</dbReference>
<proteinExistence type="predicted"/>
<feature type="domain" description="CobW/HypB/UreG nucleotide-binding" evidence="1">
    <location>
        <begin position="1"/>
        <end position="159"/>
    </location>
</feature>
<feature type="non-terminal residue" evidence="2">
    <location>
        <position position="332"/>
    </location>
</feature>
<dbReference type="Pfam" id="PF02492">
    <property type="entry name" value="cobW"/>
    <property type="match status" value="1"/>
</dbReference>
<name>A0AAD5U222_9FUNG</name>
<keyword evidence="3" id="KW-1185">Reference proteome</keyword>
<accession>A0AAD5U222</accession>
<evidence type="ECO:0000313" key="3">
    <source>
        <dbReference type="Proteomes" id="UP001211065"/>
    </source>
</evidence>
<organism evidence="2 3">
    <name type="scientific">Clydaea vesicula</name>
    <dbReference type="NCBI Taxonomy" id="447962"/>
    <lineage>
        <taxon>Eukaryota</taxon>
        <taxon>Fungi</taxon>
        <taxon>Fungi incertae sedis</taxon>
        <taxon>Chytridiomycota</taxon>
        <taxon>Chytridiomycota incertae sedis</taxon>
        <taxon>Chytridiomycetes</taxon>
        <taxon>Lobulomycetales</taxon>
        <taxon>Lobulomycetaceae</taxon>
        <taxon>Clydaea</taxon>
    </lineage>
</organism>
<dbReference type="SUPFAM" id="SSF52540">
    <property type="entry name" value="P-loop containing nucleoside triphosphate hydrolases"/>
    <property type="match status" value="1"/>
</dbReference>
<reference evidence="2" key="1">
    <citation type="submission" date="2020-05" db="EMBL/GenBank/DDBJ databases">
        <title>Phylogenomic resolution of chytrid fungi.</title>
        <authorList>
            <person name="Stajich J.E."/>
            <person name="Amses K."/>
            <person name="Simmons R."/>
            <person name="Seto K."/>
            <person name="Myers J."/>
            <person name="Bonds A."/>
            <person name="Quandt C.A."/>
            <person name="Barry K."/>
            <person name="Liu P."/>
            <person name="Grigoriev I."/>
            <person name="Longcore J.E."/>
            <person name="James T.Y."/>
        </authorList>
    </citation>
    <scope>NUCLEOTIDE SEQUENCE</scope>
    <source>
        <strain evidence="2">JEL0476</strain>
    </source>
</reference>